<dbReference type="AlphaFoldDB" id="A0A433T8T5"/>
<proteinExistence type="predicted"/>
<protein>
    <recommendedName>
        <fullName evidence="4">ZP domain-containing protein</fullName>
    </recommendedName>
</protein>
<feature type="non-terminal residue" evidence="2">
    <location>
        <position position="148"/>
    </location>
</feature>
<dbReference type="EMBL" id="RQTK01000538">
    <property type="protein sequence ID" value="RUS78002.1"/>
    <property type="molecule type" value="Genomic_DNA"/>
</dbReference>
<reference evidence="2 3" key="1">
    <citation type="submission" date="2019-01" db="EMBL/GenBank/DDBJ databases">
        <title>A draft genome assembly of the solar-powered sea slug Elysia chlorotica.</title>
        <authorList>
            <person name="Cai H."/>
            <person name="Li Q."/>
            <person name="Fang X."/>
            <person name="Li J."/>
            <person name="Curtis N.E."/>
            <person name="Altenburger A."/>
            <person name="Shibata T."/>
            <person name="Feng M."/>
            <person name="Maeda T."/>
            <person name="Schwartz J.A."/>
            <person name="Shigenobu S."/>
            <person name="Lundholm N."/>
            <person name="Nishiyama T."/>
            <person name="Yang H."/>
            <person name="Hasebe M."/>
            <person name="Li S."/>
            <person name="Pierce S.K."/>
            <person name="Wang J."/>
        </authorList>
    </citation>
    <scope>NUCLEOTIDE SEQUENCE [LARGE SCALE GENOMIC DNA]</scope>
    <source>
        <strain evidence="2">EC2010</strain>
        <tissue evidence="2">Whole organism of an adult</tissue>
    </source>
</reference>
<evidence type="ECO:0000313" key="2">
    <source>
        <dbReference type="EMBL" id="RUS78002.1"/>
    </source>
</evidence>
<name>A0A433T8T5_ELYCH</name>
<gene>
    <name evidence="2" type="ORF">EGW08_014219</name>
</gene>
<evidence type="ECO:0000256" key="1">
    <source>
        <dbReference type="SAM" id="SignalP"/>
    </source>
</evidence>
<sequence length="148" mass="16110">MKWQAVTMAFTRCSALLLLTAITISAVPQKDDVICVEITLKSLGGKPVSQVVVDENKVPQKVVDVSVWDQISPLKCVKGVNFFYYSTFLIVKGGCAATFKVCYKKTVVATTAAPLTTIQPGCTKVRLLSRKARPVFNHSLLSLLLPPP</sequence>
<keyword evidence="1" id="KW-0732">Signal</keyword>
<comment type="caution">
    <text evidence="2">The sequence shown here is derived from an EMBL/GenBank/DDBJ whole genome shotgun (WGS) entry which is preliminary data.</text>
</comment>
<keyword evidence="3" id="KW-1185">Reference proteome</keyword>
<accession>A0A433T8T5</accession>
<evidence type="ECO:0008006" key="4">
    <source>
        <dbReference type="Google" id="ProtNLM"/>
    </source>
</evidence>
<dbReference type="Proteomes" id="UP000271974">
    <property type="component" value="Unassembled WGS sequence"/>
</dbReference>
<organism evidence="2 3">
    <name type="scientific">Elysia chlorotica</name>
    <name type="common">Eastern emerald elysia</name>
    <name type="synonym">Sea slug</name>
    <dbReference type="NCBI Taxonomy" id="188477"/>
    <lineage>
        <taxon>Eukaryota</taxon>
        <taxon>Metazoa</taxon>
        <taxon>Spiralia</taxon>
        <taxon>Lophotrochozoa</taxon>
        <taxon>Mollusca</taxon>
        <taxon>Gastropoda</taxon>
        <taxon>Heterobranchia</taxon>
        <taxon>Euthyneura</taxon>
        <taxon>Panpulmonata</taxon>
        <taxon>Sacoglossa</taxon>
        <taxon>Placobranchoidea</taxon>
        <taxon>Plakobranchidae</taxon>
        <taxon>Elysia</taxon>
    </lineage>
</organism>
<evidence type="ECO:0000313" key="3">
    <source>
        <dbReference type="Proteomes" id="UP000271974"/>
    </source>
</evidence>
<feature type="chain" id="PRO_5019114536" description="ZP domain-containing protein" evidence="1">
    <location>
        <begin position="27"/>
        <end position="148"/>
    </location>
</feature>
<feature type="signal peptide" evidence="1">
    <location>
        <begin position="1"/>
        <end position="26"/>
    </location>
</feature>